<evidence type="ECO:0008006" key="3">
    <source>
        <dbReference type="Google" id="ProtNLM"/>
    </source>
</evidence>
<gene>
    <name evidence="1" type="ORF">BN980_GECA09s03057g</name>
</gene>
<evidence type="ECO:0000313" key="1">
    <source>
        <dbReference type="EMBL" id="CDO55031.1"/>
    </source>
</evidence>
<dbReference type="GO" id="GO:0035226">
    <property type="term" value="F:glutamate-cysteine ligase catalytic subunit binding"/>
    <property type="evidence" value="ECO:0007669"/>
    <property type="project" value="InterPro"/>
</dbReference>
<dbReference type="PANTHER" id="PTHR13295:SF4">
    <property type="entry name" value="GLUTAMATE--CYSTEINE LIGASE REGULATORY SUBUNIT"/>
    <property type="match status" value="1"/>
</dbReference>
<dbReference type="EMBL" id="CCBN010000009">
    <property type="protein sequence ID" value="CDO55031.1"/>
    <property type="molecule type" value="Genomic_DNA"/>
</dbReference>
<name>A0A0J9XCQ2_GEOCN</name>
<dbReference type="STRING" id="1173061.A0A0J9XCQ2"/>
<accession>A0A0J9XCQ2</accession>
<dbReference type="GO" id="GO:0017109">
    <property type="term" value="C:glutamate-cysteine ligase complex"/>
    <property type="evidence" value="ECO:0007669"/>
    <property type="project" value="TreeGrafter"/>
</dbReference>
<evidence type="ECO:0000313" key="2">
    <source>
        <dbReference type="Proteomes" id="UP000242525"/>
    </source>
</evidence>
<dbReference type="OrthoDB" id="5596051at2759"/>
<dbReference type="GO" id="GO:0006750">
    <property type="term" value="P:glutathione biosynthetic process"/>
    <property type="evidence" value="ECO:0007669"/>
    <property type="project" value="InterPro"/>
</dbReference>
<reference evidence="1" key="1">
    <citation type="submission" date="2014-03" db="EMBL/GenBank/DDBJ databases">
        <authorList>
            <person name="Casaregola S."/>
        </authorList>
    </citation>
    <scope>NUCLEOTIDE SEQUENCE [LARGE SCALE GENOMIC DNA]</scope>
    <source>
        <strain evidence="1">CLIB 918</strain>
    </source>
</reference>
<dbReference type="Proteomes" id="UP000242525">
    <property type="component" value="Unassembled WGS sequence"/>
</dbReference>
<sequence length="296" mass="32544">MPSLILYTGNTLHTSLLRPSTTLSQYLVNVLDKAPESTDSLLTLETPTGSHLILPTPSSLNQSSTSNTINDEITAKLFLPSGISVEQAIKNVQTAIQVFKDVFYKGTQIKYFILSFGGLVFSDDEEDDDEHSQILTDEGLFKVWSAAVEAGSTSFIDENKVSKTLIEQFGVSEFSTQRLSTLLEKINSSAKSSPAIIPTINHINAADCCALPESLINLSKKVGIKLLAHHDPENLLPQPDVDLIAVDIVNKFEQVKKCSTEPNSHQWNWILKMTRFAPDRQVLTSNESLVSIGLRA</sequence>
<dbReference type="PANTHER" id="PTHR13295">
    <property type="entry name" value="GLUTAMATE CYSTEINE LIGASE REGULATORY SUBUNIT"/>
    <property type="match status" value="1"/>
</dbReference>
<dbReference type="AlphaFoldDB" id="A0A0J9XCQ2"/>
<dbReference type="InterPro" id="IPR032963">
    <property type="entry name" value="Gclm"/>
</dbReference>
<comment type="caution">
    <text evidence="1">The sequence shown here is derived from an EMBL/GenBank/DDBJ whole genome shotgun (WGS) entry which is preliminary data.</text>
</comment>
<proteinExistence type="predicted"/>
<protein>
    <recommendedName>
        <fullName evidence="3">GCS light chain</fullName>
    </recommendedName>
</protein>
<keyword evidence="2" id="KW-1185">Reference proteome</keyword>
<dbReference type="GO" id="GO:0030234">
    <property type="term" value="F:enzyme regulator activity"/>
    <property type="evidence" value="ECO:0007669"/>
    <property type="project" value="TreeGrafter"/>
</dbReference>
<organism evidence="1 2">
    <name type="scientific">Geotrichum candidum</name>
    <name type="common">Oospora lactis</name>
    <name type="synonym">Dipodascus geotrichum</name>
    <dbReference type="NCBI Taxonomy" id="1173061"/>
    <lineage>
        <taxon>Eukaryota</taxon>
        <taxon>Fungi</taxon>
        <taxon>Dikarya</taxon>
        <taxon>Ascomycota</taxon>
        <taxon>Saccharomycotina</taxon>
        <taxon>Dipodascomycetes</taxon>
        <taxon>Dipodascales</taxon>
        <taxon>Dipodascaceae</taxon>
        <taxon>Geotrichum</taxon>
    </lineage>
</organism>